<dbReference type="GO" id="GO:0006508">
    <property type="term" value="P:proteolysis"/>
    <property type="evidence" value="ECO:0007669"/>
    <property type="project" value="UniProtKB-KW"/>
</dbReference>
<dbReference type="GO" id="GO:0009002">
    <property type="term" value="F:serine-type D-Ala-D-Ala carboxypeptidase activity"/>
    <property type="evidence" value="ECO:0007669"/>
    <property type="project" value="UniProtKB-EC"/>
</dbReference>
<evidence type="ECO:0000256" key="10">
    <source>
        <dbReference type="ARBA" id="ARBA00022960"/>
    </source>
</evidence>
<dbReference type="PANTHER" id="PTHR32282">
    <property type="entry name" value="BINDING PROTEIN TRANSPEPTIDASE, PUTATIVE-RELATED"/>
    <property type="match status" value="1"/>
</dbReference>
<comment type="catalytic activity">
    <reaction evidence="15">
        <text>Preferential cleavage: (Ac)2-L-Lys-D-Ala-|-D-Ala. Also transpeptidation of peptidyl-alanyl moieties that are N-acyl substituents of D-alanine.</text>
        <dbReference type="EC" id="3.4.16.4"/>
    </reaction>
</comment>
<feature type="domain" description="Penicillin-binding protein transpeptidase" evidence="19">
    <location>
        <begin position="358"/>
        <end position="626"/>
    </location>
</feature>
<keyword evidence="9" id="KW-0378">Hydrolase</keyword>
<dbReference type="SUPFAM" id="SSF53955">
    <property type="entry name" value="Lysozyme-like"/>
    <property type="match status" value="1"/>
</dbReference>
<dbReference type="Gene3D" id="3.40.710.10">
    <property type="entry name" value="DD-peptidase/beta-lactamase superfamily"/>
    <property type="match status" value="1"/>
</dbReference>
<keyword evidence="22" id="KW-1185">Reference proteome</keyword>
<dbReference type="InterPro" id="IPR050396">
    <property type="entry name" value="Glycosyltr_51/Transpeptidase"/>
</dbReference>
<evidence type="ECO:0000256" key="16">
    <source>
        <dbReference type="ARBA" id="ARBA00049902"/>
    </source>
</evidence>
<evidence type="ECO:0000256" key="18">
    <source>
        <dbReference type="SAM" id="Phobius"/>
    </source>
</evidence>
<evidence type="ECO:0000256" key="17">
    <source>
        <dbReference type="SAM" id="MobiDB-lite"/>
    </source>
</evidence>
<evidence type="ECO:0000256" key="5">
    <source>
        <dbReference type="ARBA" id="ARBA00022645"/>
    </source>
</evidence>
<dbReference type="NCBIfam" id="TIGR02074">
    <property type="entry name" value="PBP_1a_fam"/>
    <property type="match status" value="1"/>
</dbReference>
<dbReference type="SUPFAM" id="SSF56601">
    <property type="entry name" value="beta-lactamase/transpeptidase-like"/>
    <property type="match status" value="1"/>
</dbReference>
<keyword evidence="14" id="KW-0961">Cell wall biogenesis/degradation</keyword>
<comment type="similarity">
    <text evidence="2">In the C-terminal section; belongs to the transpeptidase family.</text>
</comment>
<evidence type="ECO:0000256" key="2">
    <source>
        <dbReference type="ARBA" id="ARBA00007090"/>
    </source>
</evidence>
<keyword evidence="8" id="KW-0808">Transferase</keyword>
<dbReference type="RefSeq" id="WP_096181226.1">
    <property type="nucleotide sequence ID" value="NZ_BDUF01000023.1"/>
</dbReference>
<evidence type="ECO:0000256" key="6">
    <source>
        <dbReference type="ARBA" id="ARBA00022670"/>
    </source>
</evidence>
<dbReference type="Proteomes" id="UP000217785">
    <property type="component" value="Unassembled WGS sequence"/>
</dbReference>
<keyword evidence="6" id="KW-0645">Protease</keyword>
<comment type="catalytic activity">
    <reaction evidence="16">
        <text>[GlcNAc-(1-&gt;4)-Mur2Ac(oyl-L-Ala-gamma-D-Glu-L-Lys-D-Ala-D-Ala)](n)-di-trans,octa-cis-undecaprenyl diphosphate + beta-D-GlcNAc-(1-&gt;4)-Mur2Ac(oyl-L-Ala-gamma-D-Glu-L-Lys-D-Ala-D-Ala)-di-trans,octa-cis-undecaprenyl diphosphate = [GlcNAc-(1-&gt;4)-Mur2Ac(oyl-L-Ala-gamma-D-Glu-L-Lys-D-Ala-D-Ala)](n+1)-di-trans,octa-cis-undecaprenyl diphosphate + di-trans,octa-cis-undecaprenyl diphosphate + H(+)</text>
        <dbReference type="Rhea" id="RHEA:23708"/>
        <dbReference type="Rhea" id="RHEA-COMP:9602"/>
        <dbReference type="Rhea" id="RHEA-COMP:9603"/>
        <dbReference type="ChEBI" id="CHEBI:15378"/>
        <dbReference type="ChEBI" id="CHEBI:58405"/>
        <dbReference type="ChEBI" id="CHEBI:60033"/>
        <dbReference type="ChEBI" id="CHEBI:78435"/>
        <dbReference type="EC" id="2.4.99.28"/>
    </reaction>
</comment>
<comment type="subcellular location">
    <subcellularLocation>
        <location evidence="1">Cell membrane</location>
    </subcellularLocation>
</comment>
<evidence type="ECO:0000256" key="14">
    <source>
        <dbReference type="ARBA" id="ARBA00023316"/>
    </source>
</evidence>
<keyword evidence="4" id="KW-1003">Cell membrane</keyword>
<keyword evidence="13" id="KW-0511">Multifunctional enzyme</keyword>
<dbReference type="AlphaFoldDB" id="A0A292YM07"/>
<evidence type="ECO:0000313" key="22">
    <source>
        <dbReference type="Proteomes" id="UP000217785"/>
    </source>
</evidence>
<evidence type="ECO:0000256" key="15">
    <source>
        <dbReference type="ARBA" id="ARBA00034000"/>
    </source>
</evidence>
<dbReference type="InterPro" id="IPR023346">
    <property type="entry name" value="Lysozyme-like_dom_sf"/>
</dbReference>
<evidence type="ECO:0000259" key="19">
    <source>
        <dbReference type="Pfam" id="PF00905"/>
    </source>
</evidence>
<evidence type="ECO:0000256" key="7">
    <source>
        <dbReference type="ARBA" id="ARBA00022676"/>
    </source>
</evidence>
<evidence type="ECO:0000259" key="20">
    <source>
        <dbReference type="Pfam" id="PF00912"/>
    </source>
</evidence>
<name>A0A292YM07_9BACL</name>
<dbReference type="InterPro" id="IPR012338">
    <property type="entry name" value="Beta-lactam/transpept-like"/>
</dbReference>
<sequence>MIDKPNLTEDTWTGSEPLAAPKQSPARTVEAHSLPTAMQDRVRRRKTLLIRLGLYFAAVTFLSGFLLYLYMRFAPLPASDLTTHSRIVSADGALLADLLNNGQNRVRVDIREVPQDLQNATIAIEDAQFYQHSGLNLRGIARALYVNLKNRELIEGGSSITQQLAKVMYLSHDRTWSRKFREMLLTIQLETRYSKQEILELYLNAVYYGHGANGVGTAAKIYFNKSATDLNLAESALLAGIPKGPTFFSPFSDQNKAKERQQQVLQAMVRHGYITQEQADAAYKQNLHFAEKKDIQNGAAPYFTRYATWSAINLHGVPEEELYRSGLTLQTTLDLHMQKAAEAAIQKHLPQVPGLQAALVALDPKTGHIKAMVGGRDFSQSSFNRVLATRQPGSSFKPFVYLSALENGASPVRMVKSEPTTFNYEKDKYYEVKNFNDQYAYDYITMREAIRKSDNVYAVATIMEITPQQVIETARRFGIESELKPYPSLALGVFPVSPLEMAKAYAALANGGTLLEPTAIRQVVNAYGREIYHRERASQQAANPQNVFILTDLMKSVFEPGGTAARVAPSVANRVVAGKTGTTDTDAWMAGYSPNLVAVVWVGYDKNHLLNTRESYAAAQIWGEFMKTALENTPASDFERPEGLLELTIDPTTGMLATPNCPQVQREFFRIGTEPTDECTEHPASGFNLDILNPEQGKSGIKKFWKWFRGGTD</sequence>
<evidence type="ECO:0000256" key="1">
    <source>
        <dbReference type="ARBA" id="ARBA00004236"/>
    </source>
</evidence>
<evidence type="ECO:0000256" key="13">
    <source>
        <dbReference type="ARBA" id="ARBA00023268"/>
    </source>
</evidence>
<feature type="domain" description="Glycosyl transferase family 51" evidence="20">
    <location>
        <begin position="93"/>
        <end position="268"/>
    </location>
</feature>
<dbReference type="OrthoDB" id="9766909at2"/>
<dbReference type="Pfam" id="PF00912">
    <property type="entry name" value="Transgly"/>
    <property type="match status" value="1"/>
</dbReference>
<dbReference type="InterPro" id="IPR036950">
    <property type="entry name" value="PBP_transglycosylase"/>
</dbReference>
<evidence type="ECO:0000256" key="12">
    <source>
        <dbReference type="ARBA" id="ARBA00023136"/>
    </source>
</evidence>
<proteinExistence type="inferred from homology"/>
<dbReference type="GO" id="GO:0008360">
    <property type="term" value="P:regulation of cell shape"/>
    <property type="evidence" value="ECO:0007669"/>
    <property type="project" value="UniProtKB-KW"/>
</dbReference>
<dbReference type="EMBL" id="BDUF01000023">
    <property type="protein sequence ID" value="GAX89535.1"/>
    <property type="molecule type" value="Genomic_DNA"/>
</dbReference>
<comment type="caution">
    <text evidence="21">The sequence shown here is derived from an EMBL/GenBank/DDBJ whole genome shotgun (WGS) entry which is preliminary data.</text>
</comment>
<feature type="transmembrane region" description="Helical" evidence="18">
    <location>
        <begin position="48"/>
        <end position="71"/>
    </location>
</feature>
<keyword evidence="10" id="KW-0133">Cell shape</keyword>
<dbReference type="Gene3D" id="1.10.3810.10">
    <property type="entry name" value="Biosynthetic peptidoglycan transglycosylase-like"/>
    <property type="match status" value="1"/>
</dbReference>
<comment type="similarity">
    <text evidence="3">In the N-terminal section; belongs to the glycosyltransferase 51 family.</text>
</comment>
<dbReference type="GO" id="GO:0030288">
    <property type="term" value="C:outer membrane-bounded periplasmic space"/>
    <property type="evidence" value="ECO:0007669"/>
    <property type="project" value="TreeGrafter"/>
</dbReference>
<dbReference type="InterPro" id="IPR001264">
    <property type="entry name" value="Glyco_trans_51"/>
</dbReference>
<protein>
    <submittedName>
        <fullName evidence="21">Carboxypeptidase</fullName>
    </submittedName>
</protein>
<dbReference type="GO" id="GO:0008955">
    <property type="term" value="F:peptidoglycan glycosyltransferase activity"/>
    <property type="evidence" value="ECO:0007669"/>
    <property type="project" value="UniProtKB-EC"/>
</dbReference>
<keyword evidence="7" id="KW-0328">Glycosyltransferase</keyword>
<evidence type="ECO:0000313" key="21">
    <source>
        <dbReference type="EMBL" id="GAX89535.1"/>
    </source>
</evidence>
<accession>A0A292YM07</accession>
<dbReference type="GO" id="GO:0071555">
    <property type="term" value="P:cell wall organization"/>
    <property type="evidence" value="ECO:0007669"/>
    <property type="project" value="UniProtKB-KW"/>
</dbReference>
<evidence type="ECO:0000256" key="11">
    <source>
        <dbReference type="ARBA" id="ARBA00022984"/>
    </source>
</evidence>
<keyword evidence="11" id="KW-0573">Peptidoglycan synthesis</keyword>
<evidence type="ECO:0000256" key="8">
    <source>
        <dbReference type="ARBA" id="ARBA00022679"/>
    </source>
</evidence>
<keyword evidence="5 21" id="KW-0121">Carboxypeptidase</keyword>
<organism evidence="21 22">
    <name type="scientific">Effusibacillus lacus</name>
    <dbReference type="NCBI Taxonomy" id="1348429"/>
    <lineage>
        <taxon>Bacteria</taxon>
        <taxon>Bacillati</taxon>
        <taxon>Bacillota</taxon>
        <taxon>Bacilli</taxon>
        <taxon>Bacillales</taxon>
        <taxon>Alicyclobacillaceae</taxon>
        <taxon>Effusibacillus</taxon>
    </lineage>
</organism>
<dbReference type="FunFam" id="1.10.3810.10:FF:000001">
    <property type="entry name" value="Penicillin-binding protein 1A"/>
    <property type="match status" value="1"/>
</dbReference>
<dbReference type="Pfam" id="PF00905">
    <property type="entry name" value="Transpeptidase"/>
    <property type="match status" value="1"/>
</dbReference>
<reference evidence="22" key="1">
    <citation type="submission" date="2017-07" db="EMBL/GenBank/DDBJ databases">
        <title>Draft genome sequence of Effusibacillus lacus strain skLN1.</title>
        <authorList>
            <person name="Watanabe M."/>
            <person name="Kojima H."/>
            <person name="Fukui M."/>
        </authorList>
    </citation>
    <scope>NUCLEOTIDE SEQUENCE [LARGE SCALE GENOMIC DNA]</scope>
    <source>
        <strain evidence="22">skLN1</strain>
    </source>
</reference>
<dbReference type="InterPro" id="IPR001460">
    <property type="entry name" value="PCN-bd_Tpept"/>
</dbReference>
<feature type="region of interest" description="Disordered" evidence="17">
    <location>
        <begin position="1"/>
        <end position="31"/>
    </location>
</feature>
<keyword evidence="18" id="KW-1133">Transmembrane helix</keyword>
<dbReference type="GO" id="GO:0005886">
    <property type="term" value="C:plasma membrane"/>
    <property type="evidence" value="ECO:0007669"/>
    <property type="project" value="UniProtKB-SubCell"/>
</dbReference>
<keyword evidence="18" id="KW-0812">Transmembrane</keyword>
<gene>
    <name evidence="21" type="ORF">EFBL_1159</name>
</gene>
<evidence type="ECO:0000256" key="9">
    <source>
        <dbReference type="ARBA" id="ARBA00022801"/>
    </source>
</evidence>
<dbReference type="GO" id="GO:0009252">
    <property type="term" value="P:peptidoglycan biosynthetic process"/>
    <property type="evidence" value="ECO:0007669"/>
    <property type="project" value="UniProtKB-KW"/>
</dbReference>
<evidence type="ECO:0000256" key="4">
    <source>
        <dbReference type="ARBA" id="ARBA00022475"/>
    </source>
</evidence>
<evidence type="ECO:0000256" key="3">
    <source>
        <dbReference type="ARBA" id="ARBA00007739"/>
    </source>
</evidence>
<keyword evidence="12 18" id="KW-0472">Membrane</keyword>
<dbReference type="PANTHER" id="PTHR32282:SF11">
    <property type="entry name" value="PENICILLIN-BINDING PROTEIN 1B"/>
    <property type="match status" value="1"/>
</dbReference>
<dbReference type="GO" id="GO:0008658">
    <property type="term" value="F:penicillin binding"/>
    <property type="evidence" value="ECO:0007669"/>
    <property type="project" value="InterPro"/>
</dbReference>